<dbReference type="InterPro" id="IPR017853">
    <property type="entry name" value="GH"/>
</dbReference>
<dbReference type="EC" id="3.2.1.21" evidence="7"/>
<keyword evidence="2 7" id="KW-0378">Hydrolase</keyword>
<feature type="signal peptide" evidence="6">
    <location>
        <begin position="1"/>
        <end position="28"/>
    </location>
</feature>
<evidence type="ECO:0000256" key="5">
    <source>
        <dbReference type="SAM" id="MobiDB-lite"/>
    </source>
</evidence>
<evidence type="ECO:0000256" key="6">
    <source>
        <dbReference type="SAM" id="SignalP"/>
    </source>
</evidence>
<accession>A0A378X076</accession>
<evidence type="ECO:0000313" key="7">
    <source>
        <dbReference type="EMBL" id="SUA46061.1"/>
    </source>
</evidence>
<feature type="compositionally biased region" description="Low complexity" evidence="5">
    <location>
        <begin position="408"/>
        <end position="421"/>
    </location>
</feature>
<dbReference type="GO" id="GO:0005975">
    <property type="term" value="P:carbohydrate metabolic process"/>
    <property type="evidence" value="ECO:0007669"/>
    <property type="project" value="InterPro"/>
</dbReference>
<feature type="region of interest" description="Disordered" evidence="5">
    <location>
        <begin position="395"/>
        <end position="454"/>
    </location>
</feature>
<protein>
    <submittedName>
        <fullName evidence="7">Beta-glucosidase B</fullName>
        <ecNumber evidence="7">3.2.1.21</ecNumber>
    </submittedName>
</protein>
<comment type="similarity">
    <text evidence="1 4">Belongs to the glycosyl hydrolase 1 family.</text>
</comment>
<dbReference type="PRINTS" id="PR00131">
    <property type="entry name" value="GLHYDRLASE1"/>
</dbReference>
<dbReference type="InterPro" id="IPR001360">
    <property type="entry name" value="Glyco_hydro_1"/>
</dbReference>
<dbReference type="Pfam" id="PF00232">
    <property type="entry name" value="Glyco_hydro_1"/>
    <property type="match status" value="2"/>
</dbReference>
<dbReference type="Gene3D" id="3.20.20.80">
    <property type="entry name" value="Glycosidases"/>
    <property type="match status" value="2"/>
</dbReference>
<evidence type="ECO:0000256" key="4">
    <source>
        <dbReference type="RuleBase" id="RU003690"/>
    </source>
</evidence>
<proteinExistence type="inferred from homology"/>
<name>A0A378X076_9NOCA</name>
<keyword evidence="3 7" id="KW-0326">Glycosidase</keyword>
<organism evidence="7 8">
    <name type="scientific">Nocardia africana</name>
    <dbReference type="NCBI Taxonomy" id="134964"/>
    <lineage>
        <taxon>Bacteria</taxon>
        <taxon>Bacillati</taxon>
        <taxon>Actinomycetota</taxon>
        <taxon>Actinomycetes</taxon>
        <taxon>Mycobacteriales</taxon>
        <taxon>Nocardiaceae</taxon>
        <taxon>Nocardia</taxon>
    </lineage>
</organism>
<keyword evidence="6" id="KW-0732">Signal</keyword>
<dbReference type="PANTHER" id="PTHR10353:SF36">
    <property type="entry name" value="LP05116P"/>
    <property type="match status" value="1"/>
</dbReference>
<dbReference type="EMBL" id="UGRU01000001">
    <property type="protein sequence ID" value="SUA46061.1"/>
    <property type="molecule type" value="Genomic_DNA"/>
</dbReference>
<dbReference type="Proteomes" id="UP000255082">
    <property type="component" value="Unassembled WGS sequence"/>
</dbReference>
<feature type="chain" id="PRO_5016606564" evidence="6">
    <location>
        <begin position="29"/>
        <end position="454"/>
    </location>
</feature>
<evidence type="ECO:0000313" key="8">
    <source>
        <dbReference type="Proteomes" id="UP000255082"/>
    </source>
</evidence>
<dbReference type="GO" id="GO:0008422">
    <property type="term" value="F:beta-glucosidase activity"/>
    <property type="evidence" value="ECO:0007669"/>
    <property type="project" value="UniProtKB-EC"/>
</dbReference>
<reference evidence="7 8" key="1">
    <citation type="submission" date="2018-06" db="EMBL/GenBank/DDBJ databases">
        <authorList>
            <consortium name="Pathogen Informatics"/>
            <person name="Doyle S."/>
        </authorList>
    </citation>
    <scope>NUCLEOTIDE SEQUENCE [LARGE SCALE GENOMIC DNA]</scope>
    <source>
        <strain evidence="7 8">NCTC13184</strain>
    </source>
</reference>
<evidence type="ECO:0000256" key="2">
    <source>
        <dbReference type="ARBA" id="ARBA00022801"/>
    </source>
</evidence>
<evidence type="ECO:0000256" key="3">
    <source>
        <dbReference type="ARBA" id="ARBA00023295"/>
    </source>
</evidence>
<feature type="compositionally biased region" description="Low complexity" evidence="5">
    <location>
        <begin position="429"/>
        <end position="445"/>
    </location>
</feature>
<dbReference type="AlphaFoldDB" id="A0A378X076"/>
<evidence type="ECO:0000256" key="1">
    <source>
        <dbReference type="ARBA" id="ARBA00010838"/>
    </source>
</evidence>
<sequence>MRSRVLRTVSAVFVAVASVLLTGTPALAGPPMRAAALSSLDSGFLWGVASSGFQSEGHSPDSNWTRYIARNPGYEPLQDSVDFVDRYDSDIRLAADMGMRVFRVGIEWARLQPTPGKWDDNAFRFYDSVVDSIVRAGMRPMITLDHWVYPGWEADRGGWRNPGMVGDWLANMRAVVDRYSSRNPLWVTVNEPVAYIQNEVREAGADAGAMLNGIVDVHNASYDYIHQKQPGAQVTANVGYVAGAEDQVNGELADRIGARLDYVGVDYYFGFDPAQSLYSAIGRATGSAMPSLPGPRIWEMPLRTEGIYYALQHYSRRFPGKPLYIVENGMPTENGLPRGDGYTRSDHLRDTVYWLQRAKADGMNVMGYNYWSLTDNYEWGSYTPRFGLYTVDVRTDPSLTRRPPTPSAPTRRSSPRAASPPTTAPPTRPRSASSSTRRPAASARSPARRQVRCP</sequence>
<dbReference type="SUPFAM" id="SSF51445">
    <property type="entry name" value="(Trans)glycosidases"/>
    <property type="match status" value="1"/>
</dbReference>
<gene>
    <name evidence="7" type="primary">bglB_3</name>
    <name evidence="7" type="ORF">NCTC13184_04585</name>
</gene>
<dbReference type="PANTHER" id="PTHR10353">
    <property type="entry name" value="GLYCOSYL HYDROLASE"/>
    <property type="match status" value="1"/>
</dbReference>